<proteinExistence type="predicted"/>
<feature type="coiled-coil region" evidence="1">
    <location>
        <begin position="223"/>
        <end position="286"/>
    </location>
</feature>
<evidence type="ECO:0000256" key="1">
    <source>
        <dbReference type="SAM" id="Coils"/>
    </source>
</evidence>
<dbReference type="PANTHER" id="PTHR42714">
    <property type="entry name" value="TRNA MODIFICATION GTPASE GTPBP3"/>
    <property type="match status" value="1"/>
</dbReference>
<evidence type="ECO:0000259" key="2">
    <source>
        <dbReference type="Pfam" id="PF01926"/>
    </source>
</evidence>
<keyword evidence="1" id="KW-0175">Coiled coil</keyword>
<dbReference type="EMBL" id="JBHSDY010000011">
    <property type="protein sequence ID" value="MFC4299737.1"/>
    <property type="molecule type" value="Genomic_DNA"/>
</dbReference>
<name>A0ABV8S3K1_9BURK</name>
<dbReference type="SUPFAM" id="SSF52540">
    <property type="entry name" value="P-loop containing nucleoside triphosphate hydrolases"/>
    <property type="match status" value="1"/>
</dbReference>
<comment type="caution">
    <text evidence="3">The sequence shown here is derived from an EMBL/GenBank/DDBJ whole genome shotgun (WGS) entry which is preliminary data.</text>
</comment>
<dbReference type="InterPro" id="IPR006073">
    <property type="entry name" value="GTP-bd"/>
</dbReference>
<dbReference type="Gene3D" id="3.40.50.300">
    <property type="entry name" value="P-loop containing nucleotide triphosphate hydrolases"/>
    <property type="match status" value="1"/>
</dbReference>
<reference evidence="4" key="1">
    <citation type="journal article" date="2019" name="Int. J. Syst. Evol. Microbiol.">
        <title>The Global Catalogue of Microorganisms (GCM) 10K type strain sequencing project: providing services to taxonomists for standard genome sequencing and annotation.</title>
        <authorList>
            <consortium name="The Broad Institute Genomics Platform"/>
            <consortium name="The Broad Institute Genome Sequencing Center for Infectious Disease"/>
            <person name="Wu L."/>
            <person name="Ma J."/>
        </authorList>
    </citation>
    <scope>NUCLEOTIDE SEQUENCE [LARGE SCALE GENOMIC DNA]</scope>
    <source>
        <strain evidence="4">CGMCC 1.19029</strain>
    </source>
</reference>
<protein>
    <submittedName>
        <fullName evidence="3">GTPase</fullName>
    </submittedName>
</protein>
<evidence type="ECO:0000313" key="4">
    <source>
        <dbReference type="Proteomes" id="UP001595756"/>
    </source>
</evidence>
<dbReference type="PANTHER" id="PTHR42714:SF6">
    <property type="entry name" value="TRANSLATION INITIATION FACTOR IF-2"/>
    <property type="match status" value="1"/>
</dbReference>
<feature type="domain" description="G" evidence="2">
    <location>
        <begin position="32"/>
        <end position="144"/>
    </location>
</feature>
<gene>
    <name evidence="3" type="ORF">ACFO0J_16965</name>
</gene>
<evidence type="ECO:0000313" key="3">
    <source>
        <dbReference type="EMBL" id="MFC4299737.1"/>
    </source>
</evidence>
<keyword evidence="4" id="KW-1185">Reference proteome</keyword>
<accession>A0ABV8S3K1</accession>
<organism evidence="3 4">
    <name type="scientific">Castellaniella hirudinis</name>
    <dbReference type="NCBI Taxonomy" id="1144617"/>
    <lineage>
        <taxon>Bacteria</taxon>
        <taxon>Pseudomonadati</taxon>
        <taxon>Pseudomonadota</taxon>
        <taxon>Betaproteobacteria</taxon>
        <taxon>Burkholderiales</taxon>
        <taxon>Alcaligenaceae</taxon>
        <taxon>Castellaniella</taxon>
    </lineage>
</organism>
<dbReference type="Proteomes" id="UP001595756">
    <property type="component" value="Unassembled WGS sequence"/>
</dbReference>
<dbReference type="RefSeq" id="WP_376814274.1">
    <property type="nucleotide sequence ID" value="NZ_JBHSDY010000011.1"/>
</dbReference>
<dbReference type="Pfam" id="PF01926">
    <property type="entry name" value="MMR_HSR1"/>
    <property type="match status" value="1"/>
</dbReference>
<dbReference type="InterPro" id="IPR027417">
    <property type="entry name" value="P-loop_NTPase"/>
</dbReference>
<sequence>MVDANSSSTLEALQKEYQALIHGSSAQNTKPRVAAWGLVKAGKSSLLNMLSGHVTDEYFETGDVRTTRVNQELETDHYILLDTPGLGIDDEDTQEAYKGLDSADVILFVHAPQGELDQEEIRFLDQICLEYGAEADRRLIIVLTQLDKNKDQALEKIRDRVLDQIEKGFGIMPQCFLLSNTRYQKGAAENKQTLIKKSGIPELAEHLETLVEDIQPDQEQLRAQRAQAKKDELLDRLGQAMASEQARMLEIKKIYQKKVVRFNKIMQNLRDEYQHTEKAIARAQRELENI</sequence>